<dbReference type="InterPro" id="IPR018146">
    <property type="entry name" value="Glyoxalase_1_CS"/>
</dbReference>
<comment type="caution">
    <text evidence="3">The sequence shown here is derived from an EMBL/GenBank/DDBJ whole genome shotgun (WGS) entry which is preliminary data.</text>
</comment>
<dbReference type="GO" id="GO:0046872">
    <property type="term" value="F:metal ion binding"/>
    <property type="evidence" value="ECO:0007669"/>
    <property type="project" value="UniProtKB-KW"/>
</dbReference>
<dbReference type="AlphaFoldDB" id="A0A7C4PK58"/>
<evidence type="ECO:0000256" key="1">
    <source>
        <dbReference type="ARBA" id="ARBA00022723"/>
    </source>
</evidence>
<dbReference type="PROSITE" id="PS51819">
    <property type="entry name" value="VOC"/>
    <property type="match status" value="2"/>
</dbReference>
<dbReference type="Pfam" id="PF00903">
    <property type="entry name" value="Glyoxalase"/>
    <property type="match status" value="2"/>
</dbReference>
<protein>
    <recommendedName>
        <fullName evidence="2">VOC domain-containing protein</fullName>
    </recommendedName>
</protein>
<dbReference type="GO" id="GO:0004462">
    <property type="term" value="F:lactoylglutathione lyase activity"/>
    <property type="evidence" value="ECO:0007669"/>
    <property type="project" value="InterPro"/>
</dbReference>
<dbReference type="InterPro" id="IPR029068">
    <property type="entry name" value="Glyas_Bleomycin-R_OHBP_Dase"/>
</dbReference>
<dbReference type="CDD" id="cd06587">
    <property type="entry name" value="VOC"/>
    <property type="match status" value="1"/>
</dbReference>
<proteinExistence type="predicted"/>
<dbReference type="InterPro" id="IPR004360">
    <property type="entry name" value="Glyas_Fos-R_dOase_dom"/>
</dbReference>
<dbReference type="InterPro" id="IPR037523">
    <property type="entry name" value="VOC_core"/>
</dbReference>
<dbReference type="EMBL" id="DSYK01000078">
    <property type="protein sequence ID" value="HGS20525.1"/>
    <property type="molecule type" value="Genomic_DNA"/>
</dbReference>
<evidence type="ECO:0000259" key="2">
    <source>
        <dbReference type="PROSITE" id="PS51819"/>
    </source>
</evidence>
<dbReference type="GO" id="GO:0046491">
    <property type="term" value="P:L-methylmalonyl-CoA metabolic process"/>
    <property type="evidence" value="ECO:0007669"/>
    <property type="project" value="TreeGrafter"/>
</dbReference>
<feature type="domain" description="VOC" evidence="2">
    <location>
        <begin position="14"/>
        <end position="141"/>
    </location>
</feature>
<dbReference type="PANTHER" id="PTHR43048">
    <property type="entry name" value="METHYLMALONYL-COA EPIMERASE"/>
    <property type="match status" value="1"/>
</dbReference>
<feature type="domain" description="VOC" evidence="2">
    <location>
        <begin position="168"/>
        <end position="294"/>
    </location>
</feature>
<dbReference type="PROSITE" id="PS00934">
    <property type="entry name" value="GLYOXALASE_I_1"/>
    <property type="match status" value="2"/>
</dbReference>
<sequence length="300" mass="32849">MNHQSKGFIPGFKDFQHVTVSVSNVDRALAFYRDLLGFPVLGRLYYPNQVGLVIDFLDIGNNGILEIFSFKVPTKPTEWIPDDLQLGMRHIAFKVQNVDATAARLKAAGVEFTLEPTDATGGVRIAFFKDPDGTLLEIIQGDLKYHIPGQAPLPTPPAGGAPAGSELCYDHVTLTVSDLDKALAFYQGILGFPVLGQLNMNDDRGFVITYLQFGNSVLELFSFARPTIYHTWNPDETVLGLKHIGMLVDDVFAVADRLKSAGVRIIYPPNHALGAVDTCFFADPDGNALELINGTCTYDE</sequence>
<dbReference type="GO" id="GO:0004493">
    <property type="term" value="F:methylmalonyl-CoA epimerase activity"/>
    <property type="evidence" value="ECO:0007669"/>
    <property type="project" value="TreeGrafter"/>
</dbReference>
<name>A0A7C4PK58_9CHLR</name>
<dbReference type="InterPro" id="IPR051785">
    <property type="entry name" value="MMCE/EMCE_epimerase"/>
</dbReference>
<dbReference type="SUPFAM" id="SSF54593">
    <property type="entry name" value="Glyoxalase/Bleomycin resistance protein/Dihydroxybiphenyl dioxygenase"/>
    <property type="match status" value="2"/>
</dbReference>
<gene>
    <name evidence="3" type="ORF">ENT37_01505</name>
</gene>
<organism evidence="3">
    <name type="scientific">Anaerolinea thermolimosa</name>
    <dbReference type="NCBI Taxonomy" id="229919"/>
    <lineage>
        <taxon>Bacteria</taxon>
        <taxon>Bacillati</taxon>
        <taxon>Chloroflexota</taxon>
        <taxon>Anaerolineae</taxon>
        <taxon>Anaerolineales</taxon>
        <taxon>Anaerolineaceae</taxon>
        <taxon>Anaerolinea</taxon>
    </lineage>
</organism>
<reference evidence="3" key="1">
    <citation type="journal article" date="2020" name="mSystems">
        <title>Genome- and Community-Level Interaction Insights into Carbon Utilization and Element Cycling Functions of Hydrothermarchaeota in Hydrothermal Sediment.</title>
        <authorList>
            <person name="Zhou Z."/>
            <person name="Liu Y."/>
            <person name="Xu W."/>
            <person name="Pan J."/>
            <person name="Luo Z.H."/>
            <person name="Li M."/>
        </authorList>
    </citation>
    <scope>NUCLEOTIDE SEQUENCE [LARGE SCALE GENOMIC DNA]</scope>
    <source>
        <strain evidence="3">SpSt-573</strain>
    </source>
</reference>
<evidence type="ECO:0000313" key="3">
    <source>
        <dbReference type="EMBL" id="HGS20525.1"/>
    </source>
</evidence>
<dbReference type="Gene3D" id="3.10.180.10">
    <property type="entry name" value="2,3-Dihydroxybiphenyl 1,2-Dioxygenase, domain 1"/>
    <property type="match status" value="2"/>
</dbReference>
<accession>A0A7C4PK58</accession>
<keyword evidence="1" id="KW-0479">Metal-binding</keyword>
<dbReference type="PANTHER" id="PTHR43048:SF3">
    <property type="entry name" value="METHYLMALONYL-COA EPIMERASE, MITOCHONDRIAL"/>
    <property type="match status" value="1"/>
</dbReference>